<keyword evidence="5" id="KW-1185">Reference proteome</keyword>
<proteinExistence type="predicted"/>
<feature type="compositionally biased region" description="Low complexity" evidence="1">
    <location>
        <begin position="58"/>
        <end position="87"/>
    </location>
</feature>
<dbReference type="EMBL" id="CP001738">
    <property type="protein sequence ID" value="ACY95617.1"/>
    <property type="molecule type" value="Genomic_DNA"/>
</dbReference>
<keyword evidence="2" id="KW-0472">Membrane</keyword>
<accession>D1ADA7</accession>
<dbReference type="Pfam" id="PF12089">
    <property type="entry name" value="DUF3566"/>
    <property type="match status" value="1"/>
</dbReference>
<keyword evidence="2" id="KW-0812">Transmembrane</keyword>
<evidence type="ECO:0000313" key="4">
    <source>
        <dbReference type="EMBL" id="ACY95617.1"/>
    </source>
</evidence>
<evidence type="ECO:0000256" key="1">
    <source>
        <dbReference type="SAM" id="MobiDB-lite"/>
    </source>
</evidence>
<keyword evidence="2" id="KW-1133">Transmembrane helix</keyword>
<reference evidence="4 5" key="1">
    <citation type="journal article" date="2011" name="Stand. Genomic Sci.">
        <title>Complete genome sequence of Thermomonospora curvata type strain (B9).</title>
        <authorList>
            <person name="Chertkov O."/>
            <person name="Sikorski J."/>
            <person name="Nolan M."/>
            <person name="Lapidus A."/>
            <person name="Lucas S."/>
            <person name="Del Rio T.G."/>
            <person name="Tice H."/>
            <person name="Cheng J.F."/>
            <person name="Goodwin L."/>
            <person name="Pitluck S."/>
            <person name="Liolios K."/>
            <person name="Ivanova N."/>
            <person name="Mavromatis K."/>
            <person name="Mikhailova N."/>
            <person name="Ovchinnikova G."/>
            <person name="Pati A."/>
            <person name="Chen A."/>
            <person name="Palaniappan K."/>
            <person name="Djao O.D."/>
            <person name="Land M."/>
            <person name="Hauser L."/>
            <person name="Chang Y.J."/>
            <person name="Jeffries C.D."/>
            <person name="Brettin T."/>
            <person name="Han C."/>
            <person name="Detter J.C."/>
            <person name="Rohde M."/>
            <person name="Goker M."/>
            <person name="Woyke T."/>
            <person name="Bristow J."/>
            <person name="Eisen J.A."/>
            <person name="Markowitz V."/>
            <person name="Hugenholtz P."/>
            <person name="Klenk H.P."/>
            <person name="Kyrpides N.C."/>
        </authorList>
    </citation>
    <scope>NUCLEOTIDE SEQUENCE [LARGE SCALE GENOMIC DNA]</scope>
    <source>
        <strain evidence="5">ATCC 19995 / DSM 43183 / JCM 3096 / KCTC 9072 / NBRC 15933 / NCIMB 10081 / Henssen B9</strain>
    </source>
</reference>
<dbReference type="InterPro" id="IPR021949">
    <property type="entry name" value="DUF3566_TM"/>
</dbReference>
<dbReference type="RefSeq" id="WP_012850401.1">
    <property type="nucleotide sequence ID" value="NC_013510.1"/>
</dbReference>
<feature type="transmembrane region" description="Helical" evidence="2">
    <location>
        <begin position="201"/>
        <end position="227"/>
    </location>
</feature>
<evidence type="ECO:0000313" key="5">
    <source>
        <dbReference type="Proteomes" id="UP000001918"/>
    </source>
</evidence>
<feature type="domain" description="DUF3566" evidence="3">
    <location>
        <begin position="123"/>
        <end position="243"/>
    </location>
</feature>
<dbReference type="STRING" id="471852.Tcur_0008"/>
<feature type="region of interest" description="Disordered" evidence="1">
    <location>
        <begin position="1"/>
        <end position="123"/>
    </location>
</feature>
<protein>
    <recommendedName>
        <fullName evidence="3">DUF3566 domain-containing protein</fullName>
    </recommendedName>
</protein>
<dbReference type="eggNOG" id="COG3266">
    <property type="taxonomic scope" value="Bacteria"/>
</dbReference>
<dbReference type="KEGG" id="tcu:Tcur_0008"/>
<dbReference type="HOGENOM" id="CLU_046697_0_0_11"/>
<dbReference type="AlphaFoldDB" id="D1ADA7"/>
<feature type="transmembrane region" description="Helical" evidence="2">
    <location>
        <begin position="141"/>
        <end position="164"/>
    </location>
</feature>
<sequence>MSTQPNQSTNRPSETDPGANGSAPDLNKPDRPGDGGVHDLTRPEGIAPVSDPIPSKDPSWSPSASQSGSSSLPALPAAGASGGQQRPPGGPQGAPTMAPPAPPGSAQSKRAVARLGGSGGRTPRRAQLQLARLEPWSVMKFSFVMSLVAFIVLLVAVTVLYVILSGLGVFDAISETVNDLTRDQSSSGGVDAANWFGFGRIFGYTVLVGALNVLLITALSTVGSVIYNLAADLVGGIEVTLKEAE</sequence>
<gene>
    <name evidence="4" type="ordered locus">Tcur_0008</name>
</gene>
<organism evidence="4 5">
    <name type="scientific">Thermomonospora curvata (strain ATCC 19995 / DSM 43183 / JCM 3096 / KCTC 9072 / NBRC 15933 / NCIMB 10081 / Henssen B9)</name>
    <dbReference type="NCBI Taxonomy" id="471852"/>
    <lineage>
        <taxon>Bacteria</taxon>
        <taxon>Bacillati</taxon>
        <taxon>Actinomycetota</taxon>
        <taxon>Actinomycetes</taxon>
        <taxon>Streptosporangiales</taxon>
        <taxon>Thermomonosporaceae</taxon>
        <taxon>Thermomonospora</taxon>
    </lineage>
</organism>
<feature type="compositionally biased region" description="Polar residues" evidence="1">
    <location>
        <begin position="1"/>
        <end position="12"/>
    </location>
</feature>
<dbReference type="Proteomes" id="UP000001918">
    <property type="component" value="Chromosome"/>
</dbReference>
<evidence type="ECO:0000256" key="2">
    <source>
        <dbReference type="SAM" id="Phobius"/>
    </source>
</evidence>
<name>D1ADA7_THECD</name>
<feature type="compositionally biased region" description="Basic and acidic residues" evidence="1">
    <location>
        <begin position="27"/>
        <end position="42"/>
    </location>
</feature>
<evidence type="ECO:0000259" key="3">
    <source>
        <dbReference type="Pfam" id="PF12089"/>
    </source>
</evidence>